<evidence type="ECO:0000313" key="2">
    <source>
        <dbReference type="RefSeq" id="XP_031402169.1"/>
    </source>
</evidence>
<organism evidence="1 2">
    <name type="scientific">Punica granatum</name>
    <name type="common">Pomegranate</name>
    <dbReference type="NCBI Taxonomy" id="22663"/>
    <lineage>
        <taxon>Eukaryota</taxon>
        <taxon>Viridiplantae</taxon>
        <taxon>Streptophyta</taxon>
        <taxon>Embryophyta</taxon>
        <taxon>Tracheophyta</taxon>
        <taxon>Spermatophyta</taxon>
        <taxon>Magnoliopsida</taxon>
        <taxon>eudicotyledons</taxon>
        <taxon>Gunneridae</taxon>
        <taxon>Pentapetalae</taxon>
        <taxon>rosids</taxon>
        <taxon>malvids</taxon>
        <taxon>Myrtales</taxon>
        <taxon>Lythraceae</taxon>
        <taxon>Punica</taxon>
    </lineage>
</organism>
<gene>
    <name evidence="2" type="primary">LOC116211793</name>
</gene>
<dbReference type="InterPro" id="IPR015915">
    <property type="entry name" value="Kelch-typ_b-propeller"/>
</dbReference>
<sequence>MPEQPVTCDESGTSVYVVYFHPTHLAPKDLKTESLYTIHAFPVTHPPHEPLPQQPVLTLRPRDLPIEMGFGCIGSSIYMIGGSWCLPSPRKEDPSLDVYILDTRLLPPATSHPVENPLAYLRKGPSLRAPKIEPFVISLLGKLYVLPKSFAPSSSSDKDEPRAEVFDPCSNEWVSLPEPELDPHDFCEPSDYEVQSCSAMGSCIVLMLGCSLQIYELDCNHPCEGWKKSSRFGWLPEVQQTRGSEVVDGLWYPWFPFPWFPFPSHLKGACLIACDLAQENKDRPPELIPVRHTGPGKIGSKIYSGQRRVLDIGGGQAVIFSCGFSKNTDLMTRGYGKLRFTFDVVRLEKKTSADERKRKQRGDPKGRCINCVLLGSFSYVAGEVGSGGYLYGCFPMFDEGFWLLPLSVVPFLGPALYLILRPWFLGNTELLLPNKNRGTQSANVRKQGAPGFLSFLLRLHTKELPMQRLDRDHSLIEHSANVLVLKSKFCISTFL</sequence>
<dbReference type="OrthoDB" id="1148980at2759"/>
<reference evidence="1" key="1">
    <citation type="journal article" date="2020" name="Plant Biotechnol. J.">
        <title>The pomegranate (Punica granatum L.) draft genome dissects genetic divergence between soft- and hard-seeded cultivars.</title>
        <authorList>
            <person name="Luo X."/>
            <person name="Li H."/>
            <person name="Wu Z."/>
            <person name="Yao W."/>
            <person name="Zhao P."/>
            <person name="Cao D."/>
            <person name="Yu H."/>
            <person name="Li K."/>
            <person name="Poudel K."/>
            <person name="Zhao D."/>
            <person name="Zhang F."/>
            <person name="Xia X."/>
            <person name="Chen L."/>
            <person name="Wang Q."/>
            <person name="Jing D."/>
            <person name="Cao S."/>
        </authorList>
    </citation>
    <scope>NUCLEOTIDE SEQUENCE [LARGE SCALE GENOMIC DNA]</scope>
    <source>
        <strain evidence="1">cv. Tunisia</strain>
    </source>
</reference>
<name>A0A6P8E6K6_PUNGR</name>
<evidence type="ECO:0000313" key="1">
    <source>
        <dbReference type="Proteomes" id="UP000515151"/>
    </source>
</evidence>
<dbReference type="SUPFAM" id="SSF117281">
    <property type="entry name" value="Kelch motif"/>
    <property type="match status" value="1"/>
</dbReference>
<accession>A0A6P8E6K6</accession>
<protein>
    <submittedName>
        <fullName evidence="2">Uncharacterized protein LOC116211793</fullName>
    </submittedName>
</protein>
<proteinExistence type="predicted"/>
<dbReference type="GeneID" id="116211793"/>
<dbReference type="RefSeq" id="XP_031402169.1">
    <property type="nucleotide sequence ID" value="XM_031546309.1"/>
</dbReference>
<keyword evidence="1" id="KW-1185">Reference proteome</keyword>
<dbReference type="Proteomes" id="UP000515151">
    <property type="component" value="Chromosome 1"/>
</dbReference>
<dbReference type="AlphaFoldDB" id="A0A6P8E6K6"/>
<reference evidence="2" key="2">
    <citation type="submission" date="2025-08" db="UniProtKB">
        <authorList>
            <consortium name="RefSeq"/>
        </authorList>
    </citation>
    <scope>IDENTIFICATION</scope>
    <source>
        <tissue evidence="2">Leaf</tissue>
    </source>
</reference>